<reference evidence="2 3" key="1">
    <citation type="submission" date="2016-02" db="EMBL/GenBank/DDBJ databases">
        <title>Genome analysis of coral dinoflagellate symbionts highlights evolutionary adaptations to a symbiotic lifestyle.</title>
        <authorList>
            <person name="Aranda M."/>
            <person name="Li Y."/>
            <person name="Liew Y.J."/>
            <person name="Baumgarten S."/>
            <person name="Simakov O."/>
            <person name="Wilson M."/>
            <person name="Piel J."/>
            <person name="Ashoor H."/>
            <person name="Bougouffa S."/>
            <person name="Bajic V.B."/>
            <person name="Ryu T."/>
            <person name="Ravasi T."/>
            <person name="Bayer T."/>
            <person name="Micklem G."/>
            <person name="Kim H."/>
            <person name="Bhak J."/>
            <person name="Lajeunesse T.C."/>
            <person name="Voolstra C.R."/>
        </authorList>
    </citation>
    <scope>NUCLEOTIDE SEQUENCE [LARGE SCALE GENOMIC DNA]</scope>
    <source>
        <strain evidence="2 3">CCMP2467</strain>
    </source>
</reference>
<name>A0A1Q9BTR8_SYMMI</name>
<keyword evidence="3" id="KW-1185">Reference proteome</keyword>
<evidence type="ECO:0000256" key="1">
    <source>
        <dbReference type="SAM" id="MobiDB-lite"/>
    </source>
</evidence>
<dbReference type="Proteomes" id="UP000186817">
    <property type="component" value="Unassembled WGS sequence"/>
</dbReference>
<accession>A0A1Q9BTR8</accession>
<protein>
    <submittedName>
        <fullName evidence="2">Uncharacterized protein</fullName>
    </submittedName>
</protein>
<sequence length="143" mass="15646">VLVHQLIPNEDIRRQVEQVTKASKASVLAAQKEPQKPQSGFSLTAALKDRVNRPRKHAEEIAAGGDQPLALTDGSASQPAPAQPPPNWQPLAFGPLLTPEQFARWQQTLRTGDWTNAKAQFEDWQRRVKAAASPFGRTPPLGA</sequence>
<dbReference type="AlphaFoldDB" id="A0A1Q9BTR8"/>
<gene>
    <name evidence="2" type="ORF">AK812_SmicGene46521</name>
</gene>
<comment type="caution">
    <text evidence="2">The sequence shown here is derived from an EMBL/GenBank/DDBJ whole genome shotgun (WGS) entry which is preliminary data.</text>
</comment>
<proteinExistence type="predicted"/>
<feature type="compositionally biased region" description="Basic and acidic residues" evidence="1">
    <location>
        <begin position="47"/>
        <end position="60"/>
    </location>
</feature>
<feature type="non-terminal residue" evidence="2">
    <location>
        <position position="1"/>
    </location>
</feature>
<evidence type="ECO:0000313" key="3">
    <source>
        <dbReference type="Proteomes" id="UP000186817"/>
    </source>
</evidence>
<evidence type="ECO:0000313" key="2">
    <source>
        <dbReference type="EMBL" id="OLP74052.1"/>
    </source>
</evidence>
<organism evidence="2 3">
    <name type="scientific">Symbiodinium microadriaticum</name>
    <name type="common">Dinoflagellate</name>
    <name type="synonym">Zooxanthella microadriatica</name>
    <dbReference type="NCBI Taxonomy" id="2951"/>
    <lineage>
        <taxon>Eukaryota</taxon>
        <taxon>Sar</taxon>
        <taxon>Alveolata</taxon>
        <taxon>Dinophyceae</taxon>
        <taxon>Suessiales</taxon>
        <taxon>Symbiodiniaceae</taxon>
        <taxon>Symbiodinium</taxon>
    </lineage>
</organism>
<feature type="region of interest" description="Disordered" evidence="1">
    <location>
        <begin position="25"/>
        <end position="94"/>
    </location>
</feature>
<dbReference type="OrthoDB" id="106784at2759"/>
<dbReference type="EMBL" id="LSRX01004328">
    <property type="protein sequence ID" value="OLP74052.1"/>
    <property type="molecule type" value="Genomic_DNA"/>
</dbReference>